<feature type="transmembrane region" description="Helical" evidence="9">
    <location>
        <begin position="380"/>
        <end position="402"/>
    </location>
</feature>
<dbReference type="STRING" id="1051890.A0A3N4LAL1"/>
<feature type="transmembrane region" description="Helical" evidence="9">
    <location>
        <begin position="552"/>
        <end position="578"/>
    </location>
</feature>
<comment type="similarity">
    <text evidence="3 9">Belongs to the nonaspanin (TM9SF) (TC 9.A.2) family.</text>
</comment>
<protein>
    <recommendedName>
        <fullName evidence="9">Transmembrane 9 superfamily member</fullName>
    </recommendedName>
</protein>
<evidence type="ECO:0000256" key="9">
    <source>
        <dbReference type="RuleBase" id="RU363079"/>
    </source>
</evidence>
<keyword evidence="5 9" id="KW-0732">Signal</keyword>
<dbReference type="GO" id="GO:0005794">
    <property type="term" value="C:Golgi apparatus"/>
    <property type="evidence" value="ECO:0007669"/>
    <property type="project" value="UniProtKB-SubCell"/>
</dbReference>
<keyword evidence="11" id="KW-1185">Reference proteome</keyword>
<evidence type="ECO:0000313" key="10">
    <source>
        <dbReference type="EMBL" id="RPB18512.1"/>
    </source>
</evidence>
<evidence type="ECO:0000256" key="1">
    <source>
        <dbReference type="ARBA" id="ARBA00004141"/>
    </source>
</evidence>
<comment type="subcellular location">
    <subcellularLocation>
        <location evidence="2">Golgi apparatus</location>
    </subcellularLocation>
    <subcellularLocation>
        <location evidence="1">Membrane</location>
        <topology evidence="1">Multi-pass membrane protein</topology>
    </subcellularLocation>
</comment>
<dbReference type="GO" id="GO:0016020">
    <property type="term" value="C:membrane"/>
    <property type="evidence" value="ECO:0007669"/>
    <property type="project" value="UniProtKB-SubCell"/>
</dbReference>
<dbReference type="Proteomes" id="UP000267821">
    <property type="component" value="Unassembled WGS sequence"/>
</dbReference>
<feature type="transmembrane region" description="Helical" evidence="9">
    <location>
        <begin position="590"/>
        <end position="609"/>
    </location>
</feature>
<feature type="transmembrane region" description="Helical" evidence="9">
    <location>
        <begin position="462"/>
        <end position="485"/>
    </location>
</feature>
<feature type="transmembrane region" description="Helical" evidence="9">
    <location>
        <begin position="265"/>
        <end position="287"/>
    </location>
</feature>
<keyword evidence="8 9" id="KW-0472">Membrane</keyword>
<dbReference type="PROSITE" id="PS51257">
    <property type="entry name" value="PROKAR_LIPOPROTEIN"/>
    <property type="match status" value="1"/>
</dbReference>
<evidence type="ECO:0000256" key="5">
    <source>
        <dbReference type="ARBA" id="ARBA00022729"/>
    </source>
</evidence>
<dbReference type="PANTHER" id="PTHR10766">
    <property type="entry name" value="TRANSMEMBRANE 9 SUPERFAMILY PROTEIN"/>
    <property type="match status" value="1"/>
</dbReference>
<dbReference type="PANTHER" id="PTHR10766:SF55">
    <property type="entry name" value="TRANSMEMBRANE 9 SUPERFAMILY MEMBER 4"/>
    <property type="match status" value="1"/>
</dbReference>
<gene>
    <name evidence="10" type="ORF">L211DRAFT_859338</name>
</gene>
<dbReference type="AlphaFoldDB" id="A0A3N4LAL1"/>
<evidence type="ECO:0000256" key="3">
    <source>
        <dbReference type="ARBA" id="ARBA00005227"/>
    </source>
</evidence>
<name>A0A3N4LAL1_9PEZI</name>
<evidence type="ECO:0000313" key="11">
    <source>
        <dbReference type="Proteomes" id="UP000267821"/>
    </source>
</evidence>
<evidence type="ECO:0000256" key="6">
    <source>
        <dbReference type="ARBA" id="ARBA00022989"/>
    </source>
</evidence>
<dbReference type="Pfam" id="PF02990">
    <property type="entry name" value="EMP70"/>
    <property type="match status" value="1"/>
</dbReference>
<keyword evidence="7" id="KW-0333">Golgi apparatus</keyword>
<accession>A0A3N4LAL1</accession>
<keyword evidence="6 9" id="KW-1133">Transmembrane helix</keyword>
<organism evidence="10 11">
    <name type="scientific">Terfezia boudieri ATCC MYA-4762</name>
    <dbReference type="NCBI Taxonomy" id="1051890"/>
    <lineage>
        <taxon>Eukaryota</taxon>
        <taxon>Fungi</taxon>
        <taxon>Dikarya</taxon>
        <taxon>Ascomycota</taxon>
        <taxon>Pezizomycotina</taxon>
        <taxon>Pezizomycetes</taxon>
        <taxon>Pezizales</taxon>
        <taxon>Pezizaceae</taxon>
        <taxon>Terfezia</taxon>
    </lineage>
</organism>
<evidence type="ECO:0000256" key="7">
    <source>
        <dbReference type="ARBA" id="ARBA00023034"/>
    </source>
</evidence>
<evidence type="ECO:0000256" key="4">
    <source>
        <dbReference type="ARBA" id="ARBA00022692"/>
    </source>
</evidence>
<feature type="chain" id="PRO_5017849884" description="Transmembrane 9 superfamily member" evidence="9">
    <location>
        <begin position="20"/>
        <end position="660"/>
    </location>
</feature>
<dbReference type="EMBL" id="ML121623">
    <property type="protein sequence ID" value="RPB18512.1"/>
    <property type="molecule type" value="Genomic_DNA"/>
</dbReference>
<keyword evidence="4 9" id="KW-0812">Transmembrane</keyword>
<dbReference type="GO" id="GO:0072657">
    <property type="term" value="P:protein localization to membrane"/>
    <property type="evidence" value="ECO:0007669"/>
    <property type="project" value="TreeGrafter"/>
</dbReference>
<evidence type="ECO:0000256" key="8">
    <source>
        <dbReference type="ARBA" id="ARBA00023136"/>
    </source>
</evidence>
<feature type="transmembrane region" description="Helical" evidence="9">
    <location>
        <begin position="423"/>
        <end position="450"/>
    </location>
</feature>
<dbReference type="OrthoDB" id="1666796at2759"/>
<feature type="transmembrane region" description="Helical" evidence="9">
    <location>
        <begin position="621"/>
        <end position="650"/>
    </location>
</feature>
<sequence>MSRLRSLVLFACLMSGCSAFYIPGISRHTYRDGDPIPLYTNKITSDESQVSFAYNELSFVCPNSPEGWGSKFPQGRSVGLNFGELLRGDRITISDYQLEMGKDVTCQELCTREVAPESVYWARILVTENYGVEWIVDNLPGSTTFVGKDEKTKIYAPGFRLGEVDKESGKIYLNKHVSLLMRYRKVREDPSRKLIVGFEVYTGGAADQKDDCQKPIELLIPEPSGTLKVKYTYSVYWKEDETIEWSSRWERFYLDNVTGEIKVHWLAIMNSVLIGLVLTGTVGVIMVRTLNKDIQRYNANGDEEGKRLRRLGADGADVDDGGDELDDTTGWKLVHGDVFRPPPYASFFAPIVGSGAQLLVVCMGLAVFSALGVLNPSYRGGFMSFGLFLFIFAGVFSGYFSTRLHLLLDHHSNAASETTSTSWLRNALSTAILLPSFYLSILLLTNFLLWSQSSSTALPFTTILALFLLWLFINLPLALFGAFLGKRRHTRNPTKIPGRVNLIPRQIPTAVPWYLKPIPSAMIAGLFPFLMIFIELRFVFRAMNSSSSYIMYGFVLLSMFISLFVTAETAMIVTYFLLCLEDYRWWWKSLGTGLGTAAWVAIYATYWYFAYLSFKGFVSAVVYFGYLLAICTGLGIVGGATGWLASWLFVRKIYAAIKTD</sequence>
<dbReference type="InterPro" id="IPR004240">
    <property type="entry name" value="EMP70"/>
</dbReference>
<proteinExistence type="inferred from homology"/>
<dbReference type="InParanoid" id="A0A3N4LAL1"/>
<evidence type="ECO:0000256" key="2">
    <source>
        <dbReference type="ARBA" id="ARBA00004555"/>
    </source>
</evidence>
<reference evidence="10 11" key="1">
    <citation type="journal article" date="2018" name="Nat. Ecol. Evol.">
        <title>Pezizomycetes genomes reveal the molecular basis of ectomycorrhizal truffle lifestyle.</title>
        <authorList>
            <person name="Murat C."/>
            <person name="Payen T."/>
            <person name="Noel B."/>
            <person name="Kuo A."/>
            <person name="Morin E."/>
            <person name="Chen J."/>
            <person name="Kohler A."/>
            <person name="Krizsan K."/>
            <person name="Balestrini R."/>
            <person name="Da Silva C."/>
            <person name="Montanini B."/>
            <person name="Hainaut M."/>
            <person name="Levati E."/>
            <person name="Barry K.W."/>
            <person name="Belfiori B."/>
            <person name="Cichocki N."/>
            <person name="Clum A."/>
            <person name="Dockter R.B."/>
            <person name="Fauchery L."/>
            <person name="Guy J."/>
            <person name="Iotti M."/>
            <person name="Le Tacon F."/>
            <person name="Lindquist E.A."/>
            <person name="Lipzen A."/>
            <person name="Malagnac F."/>
            <person name="Mello A."/>
            <person name="Molinier V."/>
            <person name="Miyauchi S."/>
            <person name="Poulain J."/>
            <person name="Riccioni C."/>
            <person name="Rubini A."/>
            <person name="Sitrit Y."/>
            <person name="Splivallo R."/>
            <person name="Traeger S."/>
            <person name="Wang M."/>
            <person name="Zifcakova L."/>
            <person name="Wipf D."/>
            <person name="Zambonelli A."/>
            <person name="Paolocci F."/>
            <person name="Nowrousian M."/>
            <person name="Ottonello S."/>
            <person name="Baldrian P."/>
            <person name="Spatafora J.W."/>
            <person name="Henrissat B."/>
            <person name="Nagy L.G."/>
            <person name="Aury J.M."/>
            <person name="Wincker P."/>
            <person name="Grigoriev I.V."/>
            <person name="Bonfante P."/>
            <person name="Martin F.M."/>
        </authorList>
    </citation>
    <scope>NUCLEOTIDE SEQUENCE [LARGE SCALE GENOMIC DNA]</scope>
    <source>
        <strain evidence="10 11">ATCC MYA-4762</strain>
    </source>
</reference>
<feature type="signal peptide" evidence="9">
    <location>
        <begin position="1"/>
        <end position="19"/>
    </location>
</feature>
<feature type="transmembrane region" description="Helical" evidence="9">
    <location>
        <begin position="347"/>
        <end position="374"/>
    </location>
</feature>
<feature type="transmembrane region" description="Helical" evidence="9">
    <location>
        <begin position="521"/>
        <end position="540"/>
    </location>
</feature>